<evidence type="ECO:0000313" key="2">
    <source>
        <dbReference type="EMBL" id="KAE9004879.1"/>
    </source>
</evidence>
<proteinExistence type="predicted"/>
<reference evidence="2 3" key="1">
    <citation type="submission" date="2018-09" db="EMBL/GenBank/DDBJ databases">
        <title>Genomic investigation of the strawberry pathogen Phytophthora fragariae indicates pathogenicity is determined by transcriptional variation in three key races.</title>
        <authorList>
            <person name="Adams T.M."/>
            <person name="Armitage A.D."/>
            <person name="Sobczyk M.K."/>
            <person name="Bates H.J."/>
            <person name="Dunwell J.M."/>
            <person name="Nellist C.F."/>
            <person name="Harrison R.J."/>
        </authorList>
    </citation>
    <scope>NUCLEOTIDE SEQUENCE [LARGE SCALE GENOMIC DNA]</scope>
    <source>
        <strain evidence="2 3">SCRP324</strain>
    </source>
</reference>
<feature type="signal peptide" evidence="1">
    <location>
        <begin position="1"/>
        <end position="23"/>
    </location>
</feature>
<dbReference type="Proteomes" id="UP000435112">
    <property type="component" value="Unassembled WGS sequence"/>
</dbReference>
<keyword evidence="1" id="KW-0732">Signal</keyword>
<dbReference type="EMBL" id="QXFU01001326">
    <property type="protein sequence ID" value="KAE9004879.1"/>
    <property type="molecule type" value="Genomic_DNA"/>
</dbReference>
<name>A0A6A3KCX1_9STRA</name>
<protein>
    <recommendedName>
        <fullName evidence="4">Secreted protein</fullName>
    </recommendedName>
</protein>
<dbReference type="AlphaFoldDB" id="A0A6A3KCX1"/>
<gene>
    <name evidence="2" type="ORF">PR002_g16927</name>
</gene>
<accession>A0A6A3KCX1</accession>
<dbReference type="OrthoDB" id="1938712at2759"/>
<evidence type="ECO:0000256" key="1">
    <source>
        <dbReference type="SAM" id="SignalP"/>
    </source>
</evidence>
<feature type="chain" id="PRO_5025537818" description="Secreted protein" evidence="1">
    <location>
        <begin position="24"/>
        <end position="62"/>
    </location>
</feature>
<sequence>MTVPWARTWAARIPLLLCHATSSGPTCTSGRKWVRTCETCQRVKPSKSSQAPLRPLQIATEA</sequence>
<comment type="caution">
    <text evidence="2">The sequence shown here is derived from an EMBL/GenBank/DDBJ whole genome shotgun (WGS) entry which is preliminary data.</text>
</comment>
<evidence type="ECO:0008006" key="4">
    <source>
        <dbReference type="Google" id="ProtNLM"/>
    </source>
</evidence>
<evidence type="ECO:0000313" key="3">
    <source>
        <dbReference type="Proteomes" id="UP000435112"/>
    </source>
</evidence>
<organism evidence="2 3">
    <name type="scientific">Phytophthora rubi</name>
    <dbReference type="NCBI Taxonomy" id="129364"/>
    <lineage>
        <taxon>Eukaryota</taxon>
        <taxon>Sar</taxon>
        <taxon>Stramenopiles</taxon>
        <taxon>Oomycota</taxon>
        <taxon>Peronosporomycetes</taxon>
        <taxon>Peronosporales</taxon>
        <taxon>Peronosporaceae</taxon>
        <taxon>Phytophthora</taxon>
    </lineage>
</organism>